<sequence length="59" mass="7043">MRIHTSSGGVRKIEFTVTETFGTECSYEWFARQVKQLAKDKYGMEIEVEINPKYRRQIR</sequence>
<keyword evidence="2" id="KW-1185">Reference proteome</keyword>
<name>A0A3M8C4Y6_9BACL</name>
<dbReference type="AlphaFoldDB" id="A0A3M8C4Y6"/>
<proteinExistence type="predicted"/>
<dbReference type="EMBL" id="RHHR01000036">
    <property type="protein sequence ID" value="RNB69975.1"/>
    <property type="molecule type" value="Genomic_DNA"/>
</dbReference>
<organism evidence="1 2">
    <name type="scientific">Brevibacillus invocatus</name>
    <dbReference type="NCBI Taxonomy" id="173959"/>
    <lineage>
        <taxon>Bacteria</taxon>
        <taxon>Bacillati</taxon>
        <taxon>Bacillota</taxon>
        <taxon>Bacilli</taxon>
        <taxon>Bacillales</taxon>
        <taxon>Paenibacillaceae</taxon>
        <taxon>Brevibacillus</taxon>
    </lineage>
</organism>
<accession>A0A3M8C4Y6</accession>
<evidence type="ECO:0000313" key="2">
    <source>
        <dbReference type="Proteomes" id="UP000282028"/>
    </source>
</evidence>
<protein>
    <submittedName>
        <fullName evidence="1">Uncharacterized protein</fullName>
    </submittedName>
</protein>
<comment type="caution">
    <text evidence="1">The sequence shown here is derived from an EMBL/GenBank/DDBJ whole genome shotgun (WGS) entry which is preliminary data.</text>
</comment>
<evidence type="ECO:0000313" key="1">
    <source>
        <dbReference type="EMBL" id="RNB69975.1"/>
    </source>
</evidence>
<gene>
    <name evidence="1" type="ORF">EDM52_18585</name>
</gene>
<dbReference type="Proteomes" id="UP000282028">
    <property type="component" value="Unassembled WGS sequence"/>
</dbReference>
<reference evidence="1 2" key="1">
    <citation type="submission" date="2018-10" db="EMBL/GenBank/DDBJ databases">
        <title>Phylogenomics of Brevibacillus.</title>
        <authorList>
            <person name="Dunlap C."/>
        </authorList>
    </citation>
    <scope>NUCLEOTIDE SEQUENCE [LARGE SCALE GENOMIC DNA]</scope>
    <source>
        <strain evidence="1 2">JCM 12215</strain>
    </source>
</reference>